<feature type="modified residue" description="4-aspartylphosphate" evidence="4">
    <location>
        <position position="61"/>
    </location>
</feature>
<dbReference type="GO" id="GO:0003700">
    <property type="term" value="F:DNA-binding transcription factor activity"/>
    <property type="evidence" value="ECO:0007669"/>
    <property type="project" value="InterPro"/>
</dbReference>
<dbReference type="InterPro" id="IPR001789">
    <property type="entry name" value="Sig_transdc_resp-reg_receiver"/>
</dbReference>
<dbReference type="CDD" id="cd17536">
    <property type="entry name" value="REC_YesN-like"/>
    <property type="match status" value="1"/>
</dbReference>
<dbReference type="Pfam" id="PF12833">
    <property type="entry name" value="HTH_18"/>
    <property type="match status" value="1"/>
</dbReference>
<dbReference type="InterPro" id="IPR020449">
    <property type="entry name" value="Tscrpt_reg_AraC-type_HTH"/>
</dbReference>
<dbReference type="RefSeq" id="WP_113031652.1">
    <property type="nucleotide sequence ID" value="NZ_QMFB01000007.1"/>
</dbReference>
<gene>
    <name evidence="7" type="ORF">DQG23_14955</name>
</gene>
<dbReference type="InterPro" id="IPR018060">
    <property type="entry name" value="HTH_AraC"/>
</dbReference>
<dbReference type="Gene3D" id="1.10.10.60">
    <property type="entry name" value="Homeodomain-like"/>
    <property type="match status" value="2"/>
</dbReference>
<dbReference type="InterPro" id="IPR018062">
    <property type="entry name" value="HTH_AraC-typ_CS"/>
</dbReference>
<dbReference type="SMART" id="SM00448">
    <property type="entry name" value="REC"/>
    <property type="match status" value="1"/>
</dbReference>
<dbReference type="Pfam" id="PF00072">
    <property type="entry name" value="Response_reg"/>
    <property type="match status" value="1"/>
</dbReference>
<keyword evidence="3" id="KW-0804">Transcription</keyword>
<sequence length="543" mass="62521">MEELRDNMTMILIDDIRSVTEGIATQIDWERHGITICGKAQNGEDGMRLIESCKPDIILTDIRMPKLDGIALTQRVKQLLPKSKVLLITGFTDFEYAQQALRLGALDIITKPFSLRQIEDAVLEAKQVLQDERQKSVKFEQMEQRIKQSMPVLRQEYFQLLIRHQADRDSSRNRLEFLQVDLEPEHLAVMVLEIDRFGDECKSFSIREIELTRYALQSIVEETILEHTKGVVFRESWNRFVAVFNVSEVIDISALGELCREHVNRFTRYTVSIGLGREVEHIHELSESYVGGLAALSFHFYTGGNGVFSFRDAMSTKRYLTLYSREEEQELSLAIRSGNKQRAVSLLESMFARLSILDPLPEPAKLVNICCELGFMMLRTLQEKLPLEEVATFEHKLQEVRSNTTSFAGLKAQIFDICVKGCERIESIYRNEAAQIIDQTVKYIRNNLHADLTVAHCAKRVHLSESYYANLFKKITGATFNQFVTQERIEQAKRLLIDGIPVQEVSELLGYLGRRYFSDLFRKHTGLTPSEFRQQYAGRAQEE</sequence>
<keyword evidence="4" id="KW-0597">Phosphoprotein</keyword>
<name>A0A329MPY1_9BACL</name>
<dbReference type="PANTHER" id="PTHR43280:SF2">
    <property type="entry name" value="HTH-TYPE TRANSCRIPTIONAL REGULATOR EXSA"/>
    <property type="match status" value="1"/>
</dbReference>
<dbReference type="InterPro" id="IPR041522">
    <property type="entry name" value="CdaR_GGDEF"/>
</dbReference>
<dbReference type="OrthoDB" id="9794370at2"/>
<dbReference type="GO" id="GO:0000160">
    <property type="term" value="P:phosphorelay signal transduction system"/>
    <property type="evidence" value="ECO:0007669"/>
    <property type="project" value="InterPro"/>
</dbReference>
<dbReference type="PANTHER" id="PTHR43280">
    <property type="entry name" value="ARAC-FAMILY TRANSCRIPTIONAL REGULATOR"/>
    <property type="match status" value="1"/>
</dbReference>
<dbReference type="EMBL" id="QMFB01000007">
    <property type="protein sequence ID" value="RAV20793.1"/>
    <property type="molecule type" value="Genomic_DNA"/>
</dbReference>
<dbReference type="GO" id="GO:0043565">
    <property type="term" value="F:sequence-specific DNA binding"/>
    <property type="evidence" value="ECO:0007669"/>
    <property type="project" value="InterPro"/>
</dbReference>
<evidence type="ECO:0000259" key="5">
    <source>
        <dbReference type="PROSITE" id="PS01124"/>
    </source>
</evidence>
<dbReference type="InterPro" id="IPR009057">
    <property type="entry name" value="Homeodomain-like_sf"/>
</dbReference>
<keyword evidence="2 7" id="KW-0238">DNA-binding</keyword>
<accession>A0A329MPY1</accession>
<dbReference type="PROSITE" id="PS50110">
    <property type="entry name" value="RESPONSE_REGULATORY"/>
    <property type="match status" value="1"/>
</dbReference>
<dbReference type="SUPFAM" id="SSF52172">
    <property type="entry name" value="CheY-like"/>
    <property type="match status" value="1"/>
</dbReference>
<evidence type="ECO:0000313" key="8">
    <source>
        <dbReference type="Proteomes" id="UP000250369"/>
    </source>
</evidence>
<dbReference type="Pfam" id="PF17853">
    <property type="entry name" value="GGDEF_2"/>
    <property type="match status" value="1"/>
</dbReference>
<dbReference type="PRINTS" id="PR00032">
    <property type="entry name" value="HTHARAC"/>
</dbReference>
<feature type="domain" description="Response regulatory" evidence="6">
    <location>
        <begin position="9"/>
        <end position="126"/>
    </location>
</feature>
<dbReference type="PROSITE" id="PS00041">
    <property type="entry name" value="HTH_ARAC_FAMILY_1"/>
    <property type="match status" value="1"/>
</dbReference>
<proteinExistence type="predicted"/>
<keyword evidence="1" id="KW-0805">Transcription regulation</keyword>
<evidence type="ECO:0000256" key="4">
    <source>
        <dbReference type="PROSITE-ProRule" id="PRU00169"/>
    </source>
</evidence>
<dbReference type="SMART" id="SM00342">
    <property type="entry name" value="HTH_ARAC"/>
    <property type="match status" value="1"/>
</dbReference>
<evidence type="ECO:0000259" key="6">
    <source>
        <dbReference type="PROSITE" id="PS50110"/>
    </source>
</evidence>
<organism evidence="7 8">
    <name type="scientific">Paenibacillus contaminans</name>
    <dbReference type="NCBI Taxonomy" id="450362"/>
    <lineage>
        <taxon>Bacteria</taxon>
        <taxon>Bacillati</taxon>
        <taxon>Bacillota</taxon>
        <taxon>Bacilli</taxon>
        <taxon>Bacillales</taxon>
        <taxon>Paenibacillaceae</taxon>
        <taxon>Paenibacillus</taxon>
    </lineage>
</organism>
<evidence type="ECO:0000256" key="1">
    <source>
        <dbReference type="ARBA" id="ARBA00023015"/>
    </source>
</evidence>
<comment type="caution">
    <text evidence="7">The sequence shown here is derived from an EMBL/GenBank/DDBJ whole genome shotgun (WGS) entry which is preliminary data.</text>
</comment>
<dbReference type="InterPro" id="IPR011006">
    <property type="entry name" value="CheY-like_superfamily"/>
</dbReference>
<protein>
    <submittedName>
        <fullName evidence="7">DNA-binding response regulator</fullName>
    </submittedName>
</protein>
<evidence type="ECO:0000313" key="7">
    <source>
        <dbReference type="EMBL" id="RAV20793.1"/>
    </source>
</evidence>
<keyword evidence="8" id="KW-1185">Reference proteome</keyword>
<dbReference type="Gene3D" id="3.40.50.2300">
    <property type="match status" value="1"/>
</dbReference>
<dbReference type="Proteomes" id="UP000250369">
    <property type="component" value="Unassembled WGS sequence"/>
</dbReference>
<dbReference type="PROSITE" id="PS01124">
    <property type="entry name" value="HTH_ARAC_FAMILY_2"/>
    <property type="match status" value="1"/>
</dbReference>
<dbReference type="AlphaFoldDB" id="A0A329MPY1"/>
<feature type="domain" description="HTH araC/xylS-type" evidence="5">
    <location>
        <begin position="438"/>
        <end position="535"/>
    </location>
</feature>
<dbReference type="SUPFAM" id="SSF46689">
    <property type="entry name" value="Homeodomain-like"/>
    <property type="match status" value="2"/>
</dbReference>
<reference evidence="7 8" key="1">
    <citation type="journal article" date="2009" name="Int. J. Syst. Evol. Microbiol.">
        <title>Paenibacillus contaminans sp. nov., isolated from a contaminated laboratory plate.</title>
        <authorList>
            <person name="Chou J.H."/>
            <person name="Lee J.H."/>
            <person name="Lin M.C."/>
            <person name="Chang P.S."/>
            <person name="Arun A.B."/>
            <person name="Young C.C."/>
            <person name="Chen W.M."/>
        </authorList>
    </citation>
    <scope>NUCLEOTIDE SEQUENCE [LARGE SCALE GENOMIC DNA]</scope>
    <source>
        <strain evidence="7 8">CKOBP-6</strain>
    </source>
</reference>
<evidence type="ECO:0000256" key="3">
    <source>
        <dbReference type="ARBA" id="ARBA00023163"/>
    </source>
</evidence>
<evidence type="ECO:0000256" key="2">
    <source>
        <dbReference type="ARBA" id="ARBA00023125"/>
    </source>
</evidence>